<name>A0A948RUI6_UNCEI</name>
<evidence type="ECO:0000313" key="1">
    <source>
        <dbReference type="EMBL" id="MBU2691263.1"/>
    </source>
</evidence>
<dbReference type="Proteomes" id="UP000777784">
    <property type="component" value="Unassembled WGS sequence"/>
</dbReference>
<feature type="non-terminal residue" evidence="1">
    <location>
        <position position="119"/>
    </location>
</feature>
<reference evidence="1" key="1">
    <citation type="submission" date="2021-05" db="EMBL/GenBank/DDBJ databases">
        <title>Energy efficiency and biological interactions define the core microbiome of deep oligotrophic groundwater.</title>
        <authorList>
            <person name="Mehrshad M."/>
            <person name="Lopez-Fernandez M."/>
            <person name="Bell E."/>
            <person name="Bernier-Latmani R."/>
            <person name="Bertilsson S."/>
            <person name="Dopson M."/>
        </authorList>
    </citation>
    <scope>NUCLEOTIDE SEQUENCE</scope>
    <source>
        <strain evidence="1">Modern_marine.mb.64</strain>
    </source>
</reference>
<protein>
    <submittedName>
        <fullName evidence="1">Uncharacterized protein</fullName>
    </submittedName>
</protein>
<accession>A0A948RUI6</accession>
<organism evidence="1 2">
    <name type="scientific">Eiseniibacteriota bacterium</name>
    <dbReference type="NCBI Taxonomy" id="2212470"/>
    <lineage>
        <taxon>Bacteria</taxon>
        <taxon>Candidatus Eiseniibacteriota</taxon>
    </lineage>
</organism>
<dbReference type="AlphaFoldDB" id="A0A948RUI6"/>
<proteinExistence type="predicted"/>
<dbReference type="EMBL" id="JAHJDP010000052">
    <property type="protein sequence ID" value="MBU2691263.1"/>
    <property type="molecule type" value="Genomic_DNA"/>
</dbReference>
<gene>
    <name evidence="1" type="ORF">KJ970_10060</name>
</gene>
<sequence length="119" mass="12735">MVSAFLTDPKVVWKILRHLGLATTAPALSSARSSELPMRFRRMPPRSGFPVGFEGEVCLGRSIGGRITQGDRYHSGGCREGAGQSKRTLEMLLRNPDPVLPGSGFLLDINGRGAAVEAA</sequence>
<evidence type="ECO:0000313" key="2">
    <source>
        <dbReference type="Proteomes" id="UP000777784"/>
    </source>
</evidence>
<comment type="caution">
    <text evidence="1">The sequence shown here is derived from an EMBL/GenBank/DDBJ whole genome shotgun (WGS) entry which is preliminary data.</text>
</comment>